<comment type="caution">
    <text evidence="2">The sequence shown here is derived from an EMBL/GenBank/DDBJ whole genome shotgun (WGS) entry which is preliminary data.</text>
</comment>
<protein>
    <recommendedName>
        <fullName evidence="1">UPF0276 protein CC99x_00268</fullName>
    </recommendedName>
</protein>
<evidence type="ECO:0000313" key="3">
    <source>
        <dbReference type="EMBL" id="MCS5708376.1"/>
    </source>
</evidence>
<dbReference type="OrthoDB" id="9763101at2"/>
<reference evidence="3" key="2">
    <citation type="journal article" date="2016" name="Genome Announc.">
        <title>Draft Genome Sequences of Two Novel Amoeba-Resistant Intranuclear Bacteria, 'Candidatus Berkiella cookevillensis' and 'Candidatus Berkiella aquae'.</title>
        <authorList>
            <person name="Mehari Y.T."/>
            <person name="Arivett B.A."/>
            <person name="Farone A.L."/>
            <person name="Gunderson J.H."/>
            <person name="Farone M.B."/>
        </authorList>
    </citation>
    <scope>NUCLEOTIDE SEQUENCE</scope>
    <source>
        <strain evidence="3">CC99</strain>
    </source>
</reference>
<comment type="similarity">
    <text evidence="1">Belongs to the UPF0276 family.</text>
</comment>
<accession>A0A0Q9YHJ2</accession>
<dbReference type="Proteomes" id="UP000051494">
    <property type="component" value="Unassembled WGS sequence"/>
</dbReference>
<keyword evidence="4" id="KW-1185">Reference proteome</keyword>
<dbReference type="PATRIC" id="fig|1590042.3.peg.281"/>
<evidence type="ECO:0000313" key="2">
    <source>
        <dbReference type="EMBL" id="KRG20047.1"/>
    </source>
</evidence>
<dbReference type="HAMAP" id="MF_00697">
    <property type="entry name" value="UPF0276"/>
    <property type="match status" value="1"/>
</dbReference>
<sequence length="334" mass="38152">MESNTDTSRPSSPLGYLGFGLGLRTDHYHTILESNPPIDWFEALTENYLVPGGKPLYYLDQVSERYPMVMHGVSMSIGSSDPLNWDYLKQVKNLAARIDAKWISDHLCWTGIHHKNMHDLLPLPYTQEALNYLSERIRTVQDFLGRQLLIENVSSYLAYANSEMTEWEFIAQLCTQADCLLLLDINNIYVSSFNHKFDPLTFLEAIPKERVQQFHLAGHTNNGDHIIDTHDHPIIDSVWELYAKAVERFGKVSTMIERDDHIPPLAELLLELEQAKDIARNCPRNNNFSFSQGTDSLSSAVYIEVNEQRKRSGNEGSIKNSTFETASNDIFKVV</sequence>
<dbReference type="InterPro" id="IPR007801">
    <property type="entry name" value="MbnB/TglH/ChrH"/>
</dbReference>
<name>A0A0Q9YHJ2_9GAMM</name>
<reference evidence="2" key="1">
    <citation type="submission" date="2015-09" db="EMBL/GenBank/DDBJ databases">
        <title>Draft Genome Sequences of Two Novel Amoeba-resistant Intranuclear Bacteria, Candidatus Berkiella cookevillensis and Candidatus Berkiella aquae.</title>
        <authorList>
            <person name="Mehari Y.T."/>
            <person name="Arivett B.A."/>
            <person name="Farone A.L."/>
            <person name="Gunderson J.H."/>
            <person name="Farone M.B."/>
        </authorList>
    </citation>
    <scope>NUCLEOTIDE SEQUENCE [LARGE SCALE GENOMIC DNA]</scope>
    <source>
        <strain evidence="2">CC99</strain>
    </source>
</reference>
<dbReference type="AlphaFoldDB" id="A0A0Q9YHJ2"/>
<dbReference type="Gene3D" id="3.20.20.150">
    <property type="entry name" value="Divalent-metal-dependent TIM barrel enzymes"/>
    <property type="match status" value="1"/>
</dbReference>
<proteinExistence type="inferred from homology"/>
<dbReference type="EMBL" id="LKHV01000001">
    <property type="protein sequence ID" value="KRG20047.1"/>
    <property type="molecule type" value="Genomic_DNA"/>
</dbReference>
<dbReference type="STRING" id="437022.CC99x_00268"/>
<reference evidence="3" key="3">
    <citation type="submission" date="2021-06" db="EMBL/GenBank/DDBJ databases">
        <title>Genomic Description and Analysis of Intracellular Bacteria, Candidatus Berkiella cookevillensis and Candidatus Berkiella aquae.</title>
        <authorList>
            <person name="Kidane D.T."/>
            <person name="Mehari Y.T."/>
            <person name="Rice F.C."/>
            <person name="Arivett B.A."/>
            <person name="Farone A.L."/>
            <person name="Berk S.G."/>
            <person name="Farone M.B."/>
        </authorList>
    </citation>
    <scope>NUCLEOTIDE SEQUENCE</scope>
    <source>
        <strain evidence="3">CC99</strain>
    </source>
</reference>
<dbReference type="EMBL" id="LKHV02000001">
    <property type="protein sequence ID" value="MCS5708376.1"/>
    <property type="molecule type" value="Genomic_DNA"/>
</dbReference>
<organism evidence="2">
    <name type="scientific">Candidatus Berkiella cookevillensis</name>
    <dbReference type="NCBI Taxonomy" id="437022"/>
    <lineage>
        <taxon>Bacteria</taxon>
        <taxon>Pseudomonadati</taxon>
        <taxon>Pseudomonadota</taxon>
        <taxon>Gammaproteobacteria</taxon>
        <taxon>Candidatus Berkiellales</taxon>
        <taxon>Candidatus Berkiellaceae</taxon>
        <taxon>Candidatus Berkiella</taxon>
    </lineage>
</organism>
<dbReference type="PANTHER" id="PTHR42194:SF1">
    <property type="entry name" value="UPF0276 PROTEIN HI_1600"/>
    <property type="match status" value="1"/>
</dbReference>
<gene>
    <name evidence="2" type="ORF">CC99x_00268</name>
    <name evidence="3" type="ORF">CC99x_005595</name>
</gene>
<dbReference type="Pfam" id="PF05114">
    <property type="entry name" value="MbnB_TglH_ChrH"/>
    <property type="match status" value="1"/>
</dbReference>
<evidence type="ECO:0000256" key="1">
    <source>
        <dbReference type="HAMAP-Rule" id="MF_00697"/>
    </source>
</evidence>
<dbReference type="InterPro" id="IPR036237">
    <property type="entry name" value="Xyl_isomerase-like_sf"/>
</dbReference>
<dbReference type="SUPFAM" id="SSF51658">
    <property type="entry name" value="Xylose isomerase-like"/>
    <property type="match status" value="1"/>
</dbReference>
<evidence type="ECO:0000313" key="4">
    <source>
        <dbReference type="Proteomes" id="UP000051494"/>
    </source>
</evidence>
<dbReference type="RefSeq" id="WP_077065313.1">
    <property type="nucleotide sequence ID" value="NZ_LKHV02000001.1"/>
</dbReference>
<dbReference type="PANTHER" id="PTHR42194">
    <property type="entry name" value="UPF0276 PROTEIN HI_1600"/>
    <property type="match status" value="1"/>
</dbReference>
<dbReference type="NCBIfam" id="NF003818">
    <property type="entry name" value="PRK05409.1"/>
    <property type="match status" value="1"/>
</dbReference>